<protein>
    <recommendedName>
        <fullName evidence="6">Lipoprotein</fullName>
    </recommendedName>
</protein>
<feature type="compositionally biased region" description="Gly residues" evidence="1">
    <location>
        <begin position="316"/>
        <end position="327"/>
    </location>
</feature>
<organism evidence="4 5">
    <name type="scientific">Dactylosporangium darangshiense</name>
    <dbReference type="NCBI Taxonomy" id="579108"/>
    <lineage>
        <taxon>Bacteria</taxon>
        <taxon>Bacillati</taxon>
        <taxon>Actinomycetota</taxon>
        <taxon>Actinomycetes</taxon>
        <taxon>Micromonosporales</taxon>
        <taxon>Micromonosporaceae</taxon>
        <taxon>Dactylosporangium</taxon>
    </lineage>
</organism>
<feature type="transmembrane region" description="Helical" evidence="2">
    <location>
        <begin position="213"/>
        <end position="231"/>
    </location>
</feature>
<evidence type="ECO:0000313" key="4">
    <source>
        <dbReference type="EMBL" id="GAA4253499.1"/>
    </source>
</evidence>
<accession>A0ABP8DDT0</accession>
<keyword evidence="2" id="KW-0812">Transmembrane</keyword>
<keyword evidence="2" id="KW-0472">Membrane</keyword>
<feature type="transmembrane region" description="Helical" evidence="2">
    <location>
        <begin position="270"/>
        <end position="292"/>
    </location>
</feature>
<evidence type="ECO:0000256" key="1">
    <source>
        <dbReference type="SAM" id="MobiDB-lite"/>
    </source>
</evidence>
<evidence type="ECO:0008006" key="6">
    <source>
        <dbReference type="Google" id="ProtNLM"/>
    </source>
</evidence>
<keyword evidence="3" id="KW-0732">Signal</keyword>
<feature type="region of interest" description="Disordered" evidence="1">
    <location>
        <begin position="299"/>
        <end position="327"/>
    </location>
</feature>
<dbReference type="RefSeq" id="WP_345130556.1">
    <property type="nucleotide sequence ID" value="NZ_BAABAT010000016.1"/>
</dbReference>
<feature type="signal peptide" evidence="3">
    <location>
        <begin position="1"/>
        <end position="23"/>
    </location>
</feature>
<sequence length="327" mass="32802">MRKRGFVLLWLAGIALATLGLRACTAGIAQQNLNGIGEVTSVVDGARPGEVVVHTHTRGYARDLAWVVTDDGNVTSMEGDGAEAPGGPQAQGCAGDACYRAAGDALRVEGSGDGGRTWATAWQVTGPAYENLVRTYPKLGDPAEHLASRSVVVHTVAGGHVVYVANGRDGLLRRDPGGAWRRIGSPDSGEGCCFLDPVPRLATDPPPPDPAPYVAGFVALGVLAAGAVASARRRSWHPLALVAVAALAALGGCVAYLGAGMPDVGMFPGLMYGAPLVLGALAGGAVLAAAFVRRAAPARPSGADVDVPGPEAGLARLGGGEGGGGPA</sequence>
<evidence type="ECO:0000256" key="3">
    <source>
        <dbReference type="SAM" id="SignalP"/>
    </source>
</evidence>
<comment type="caution">
    <text evidence="4">The sequence shown here is derived from an EMBL/GenBank/DDBJ whole genome shotgun (WGS) entry which is preliminary data.</text>
</comment>
<name>A0ABP8DDT0_9ACTN</name>
<dbReference type="EMBL" id="BAABAT010000016">
    <property type="protein sequence ID" value="GAA4253499.1"/>
    <property type="molecule type" value="Genomic_DNA"/>
</dbReference>
<keyword evidence="2" id="KW-1133">Transmembrane helix</keyword>
<feature type="transmembrane region" description="Helical" evidence="2">
    <location>
        <begin position="238"/>
        <end position="258"/>
    </location>
</feature>
<feature type="chain" id="PRO_5047007534" description="Lipoprotein" evidence="3">
    <location>
        <begin position="24"/>
        <end position="327"/>
    </location>
</feature>
<keyword evidence="5" id="KW-1185">Reference proteome</keyword>
<evidence type="ECO:0000256" key="2">
    <source>
        <dbReference type="SAM" id="Phobius"/>
    </source>
</evidence>
<gene>
    <name evidence="4" type="ORF">GCM10022255_054570</name>
</gene>
<dbReference type="Proteomes" id="UP001500620">
    <property type="component" value="Unassembled WGS sequence"/>
</dbReference>
<proteinExistence type="predicted"/>
<evidence type="ECO:0000313" key="5">
    <source>
        <dbReference type="Proteomes" id="UP001500620"/>
    </source>
</evidence>
<reference evidence="5" key="1">
    <citation type="journal article" date="2019" name="Int. J. Syst. Evol. Microbiol.">
        <title>The Global Catalogue of Microorganisms (GCM) 10K type strain sequencing project: providing services to taxonomists for standard genome sequencing and annotation.</title>
        <authorList>
            <consortium name="The Broad Institute Genomics Platform"/>
            <consortium name="The Broad Institute Genome Sequencing Center for Infectious Disease"/>
            <person name="Wu L."/>
            <person name="Ma J."/>
        </authorList>
    </citation>
    <scope>NUCLEOTIDE SEQUENCE [LARGE SCALE GENOMIC DNA]</scope>
    <source>
        <strain evidence="5">JCM 17441</strain>
    </source>
</reference>